<gene>
    <name evidence="2" type="ORF">LCGC14_2012050</name>
</gene>
<dbReference type="InterPro" id="IPR029787">
    <property type="entry name" value="Nucleotide_cyclase"/>
</dbReference>
<accession>A0A0F9EZZ9</accession>
<name>A0A0F9EZZ9_9ZZZZ</name>
<dbReference type="Gene3D" id="3.30.450.40">
    <property type="match status" value="1"/>
</dbReference>
<dbReference type="CDD" id="cd01949">
    <property type="entry name" value="GGDEF"/>
    <property type="match status" value="1"/>
</dbReference>
<reference evidence="2" key="1">
    <citation type="journal article" date="2015" name="Nature">
        <title>Complex archaea that bridge the gap between prokaryotes and eukaryotes.</title>
        <authorList>
            <person name="Spang A."/>
            <person name="Saw J.H."/>
            <person name="Jorgensen S.L."/>
            <person name="Zaremba-Niedzwiedzka K."/>
            <person name="Martijn J."/>
            <person name="Lind A.E."/>
            <person name="van Eijk R."/>
            <person name="Schleper C."/>
            <person name="Guy L."/>
            <person name="Ettema T.J."/>
        </authorList>
    </citation>
    <scope>NUCLEOTIDE SEQUENCE</scope>
</reference>
<dbReference type="Gene3D" id="3.30.70.270">
    <property type="match status" value="1"/>
</dbReference>
<dbReference type="NCBIfam" id="TIGR00254">
    <property type="entry name" value="GGDEF"/>
    <property type="match status" value="1"/>
</dbReference>
<comment type="caution">
    <text evidence="2">The sequence shown here is derived from an EMBL/GenBank/DDBJ whole genome shotgun (WGS) entry which is preliminary data.</text>
</comment>
<dbReference type="EMBL" id="LAZR01023084">
    <property type="protein sequence ID" value="KKL79713.1"/>
    <property type="molecule type" value="Genomic_DNA"/>
</dbReference>
<dbReference type="PROSITE" id="PS50887">
    <property type="entry name" value="GGDEF"/>
    <property type="match status" value="1"/>
</dbReference>
<sequence length="296" mass="32361">MGPIIDKLLNLKGSFLALQSDSGFLSLVALSNLSRAEADRYLRLGAASVMKALSSKEPVVLRPDRDLLAEAIVTPGEQVVFVPVQSFQRVIGVLGLLADESNSDVRDWELLSSLGTAIGVSLESLRQRDELRTLATIDDLTKVYNRRYFFDQLDHEIAASRRYAMPVSVLTFDLDGLKNLNDNFGHGLGDEALRSLAQRLVRYSRAPDIVARLGGDEFAVILPRTDSAGAADLAKRLQSRVEGDVLLGGKGRELRLRVSCGSASFPEDADDASMLLRQADGRMYAAKAARARKRSK</sequence>
<dbReference type="SMART" id="SM00267">
    <property type="entry name" value="GGDEF"/>
    <property type="match status" value="1"/>
</dbReference>
<dbReference type="PANTHER" id="PTHR45138">
    <property type="entry name" value="REGULATORY COMPONENTS OF SENSORY TRANSDUCTION SYSTEM"/>
    <property type="match status" value="1"/>
</dbReference>
<dbReference type="InterPro" id="IPR029016">
    <property type="entry name" value="GAF-like_dom_sf"/>
</dbReference>
<dbReference type="InterPro" id="IPR043128">
    <property type="entry name" value="Rev_trsase/Diguanyl_cyclase"/>
</dbReference>
<dbReference type="Pfam" id="PF00990">
    <property type="entry name" value="GGDEF"/>
    <property type="match status" value="1"/>
</dbReference>
<dbReference type="FunFam" id="3.30.70.270:FF:000001">
    <property type="entry name" value="Diguanylate cyclase domain protein"/>
    <property type="match status" value="1"/>
</dbReference>
<protein>
    <recommendedName>
        <fullName evidence="1">GGDEF domain-containing protein</fullName>
    </recommendedName>
</protein>
<dbReference type="InterPro" id="IPR000160">
    <property type="entry name" value="GGDEF_dom"/>
</dbReference>
<evidence type="ECO:0000259" key="1">
    <source>
        <dbReference type="PROSITE" id="PS50887"/>
    </source>
</evidence>
<dbReference type="GO" id="GO:0043709">
    <property type="term" value="P:cell adhesion involved in single-species biofilm formation"/>
    <property type="evidence" value="ECO:0007669"/>
    <property type="project" value="TreeGrafter"/>
</dbReference>
<dbReference type="PANTHER" id="PTHR45138:SF9">
    <property type="entry name" value="DIGUANYLATE CYCLASE DGCM-RELATED"/>
    <property type="match status" value="1"/>
</dbReference>
<dbReference type="SUPFAM" id="SSF55781">
    <property type="entry name" value="GAF domain-like"/>
    <property type="match status" value="1"/>
</dbReference>
<feature type="domain" description="GGDEF" evidence="1">
    <location>
        <begin position="165"/>
        <end position="296"/>
    </location>
</feature>
<dbReference type="InterPro" id="IPR050469">
    <property type="entry name" value="Diguanylate_Cyclase"/>
</dbReference>
<dbReference type="AlphaFoldDB" id="A0A0F9EZZ9"/>
<evidence type="ECO:0000313" key="2">
    <source>
        <dbReference type="EMBL" id="KKL79713.1"/>
    </source>
</evidence>
<dbReference type="GO" id="GO:0005886">
    <property type="term" value="C:plasma membrane"/>
    <property type="evidence" value="ECO:0007669"/>
    <property type="project" value="TreeGrafter"/>
</dbReference>
<dbReference type="GO" id="GO:0052621">
    <property type="term" value="F:diguanylate cyclase activity"/>
    <property type="evidence" value="ECO:0007669"/>
    <property type="project" value="TreeGrafter"/>
</dbReference>
<organism evidence="2">
    <name type="scientific">marine sediment metagenome</name>
    <dbReference type="NCBI Taxonomy" id="412755"/>
    <lineage>
        <taxon>unclassified sequences</taxon>
        <taxon>metagenomes</taxon>
        <taxon>ecological metagenomes</taxon>
    </lineage>
</organism>
<dbReference type="SUPFAM" id="SSF55073">
    <property type="entry name" value="Nucleotide cyclase"/>
    <property type="match status" value="1"/>
</dbReference>
<proteinExistence type="predicted"/>
<dbReference type="GO" id="GO:1902201">
    <property type="term" value="P:negative regulation of bacterial-type flagellum-dependent cell motility"/>
    <property type="evidence" value="ECO:0007669"/>
    <property type="project" value="TreeGrafter"/>
</dbReference>